<dbReference type="Pfam" id="PF02310">
    <property type="entry name" value="B12-binding"/>
    <property type="match status" value="1"/>
</dbReference>
<dbReference type="Gene3D" id="3.40.50.280">
    <property type="entry name" value="Cobalamin-binding domain"/>
    <property type="match status" value="1"/>
</dbReference>
<dbReference type="InterPro" id="IPR036724">
    <property type="entry name" value="Cobalamin-bd_sf"/>
</dbReference>
<protein>
    <submittedName>
        <fullName evidence="2">B12-binding domain-containing protein</fullName>
    </submittedName>
</protein>
<dbReference type="Proteomes" id="UP001597101">
    <property type="component" value="Unassembled WGS sequence"/>
</dbReference>
<sequence length="264" mass="28990">MKDERLLSVTRDAIRSTVRGRIVPDLLRSHMGRNDPKKAANENVSHHGEISQGELDRFVQTLLHKSEADAAATFEHLFESGISVDTLFSSLLAPAAIELGEMWCDDTVNFGDVTLGVSTLHQILRRNGHRLNVELVADNHELSVLVTPMPEEFHIFGLAMVEEYFKAARWQVLSGFDMRERDLVDTVGHEQLDVVGLSVATVNEIENANKLITRVRSSSRRNDLKVIVGGAAFAAGGGDWKSTGADGFAPDAISAVQVAFDLCR</sequence>
<dbReference type="EMBL" id="JBHTJV010000025">
    <property type="protein sequence ID" value="MFD0917830.1"/>
    <property type="molecule type" value="Genomic_DNA"/>
</dbReference>
<dbReference type="SUPFAM" id="SSF52242">
    <property type="entry name" value="Cobalamin (vitamin B12)-binding domain"/>
    <property type="match status" value="1"/>
</dbReference>
<accession>A0ABW3FI89</accession>
<organism evidence="2 3">
    <name type="scientific">Pseudahrensia aquimaris</name>
    <dbReference type="NCBI Taxonomy" id="744461"/>
    <lineage>
        <taxon>Bacteria</taxon>
        <taxon>Pseudomonadati</taxon>
        <taxon>Pseudomonadota</taxon>
        <taxon>Alphaproteobacteria</taxon>
        <taxon>Hyphomicrobiales</taxon>
        <taxon>Ahrensiaceae</taxon>
        <taxon>Pseudahrensia</taxon>
    </lineage>
</organism>
<dbReference type="PROSITE" id="PS51332">
    <property type="entry name" value="B12_BINDING"/>
    <property type="match status" value="1"/>
</dbReference>
<gene>
    <name evidence="2" type="ORF">ACFQ14_15605</name>
</gene>
<reference evidence="3" key="1">
    <citation type="journal article" date="2019" name="Int. J. Syst. Evol. Microbiol.">
        <title>The Global Catalogue of Microorganisms (GCM) 10K type strain sequencing project: providing services to taxonomists for standard genome sequencing and annotation.</title>
        <authorList>
            <consortium name="The Broad Institute Genomics Platform"/>
            <consortium name="The Broad Institute Genome Sequencing Center for Infectious Disease"/>
            <person name="Wu L."/>
            <person name="Ma J."/>
        </authorList>
    </citation>
    <scope>NUCLEOTIDE SEQUENCE [LARGE SCALE GENOMIC DNA]</scope>
    <source>
        <strain evidence="3">CCUG 60023</strain>
    </source>
</reference>
<proteinExistence type="predicted"/>
<name>A0ABW3FI89_9HYPH</name>
<keyword evidence="3" id="KW-1185">Reference proteome</keyword>
<dbReference type="InterPro" id="IPR006158">
    <property type="entry name" value="Cobalamin-bd"/>
</dbReference>
<comment type="caution">
    <text evidence="2">The sequence shown here is derived from an EMBL/GenBank/DDBJ whole genome shotgun (WGS) entry which is preliminary data.</text>
</comment>
<evidence type="ECO:0000313" key="2">
    <source>
        <dbReference type="EMBL" id="MFD0917830.1"/>
    </source>
</evidence>
<evidence type="ECO:0000313" key="3">
    <source>
        <dbReference type="Proteomes" id="UP001597101"/>
    </source>
</evidence>
<dbReference type="RefSeq" id="WP_377213678.1">
    <property type="nucleotide sequence ID" value="NZ_JBHTJV010000025.1"/>
</dbReference>
<feature type="domain" description="B12-binding" evidence="1">
    <location>
        <begin position="141"/>
        <end position="264"/>
    </location>
</feature>
<evidence type="ECO:0000259" key="1">
    <source>
        <dbReference type="PROSITE" id="PS51332"/>
    </source>
</evidence>